<evidence type="ECO:0000313" key="1">
    <source>
        <dbReference type="EMBL" id="QEG36215.1"/>
    </source>
</evidence>
<reference evidence="1 2" key="1">
    <citation type="submission" date="2019-08" db="EMBL/GenBank/DDBJ databases">
        <title>Deep-cultivation of Planctomycetes and their phenomic and genomic characterization uncovers novel biology.</title>
        <authorList>
            <person name="Wiegand S."/>
            <person name="Jogler M."/>
            <person name="Boedeker C."/>
            <person name="Pinto D."/>
            <person name="Vollmers J."/>
            <person name="Rivas-Marin E."/>
            <person name="Kohn T."/>
            <person name="Peeters S.H."/>
            <person name="Heuer A."/>
            <person name="Rast P."/>
            <person name="Oberbeckmann S."/>
            <person name="Bunk B."/>
            <person name="Jeske O."/>
            <person name="Meyerdierks A."/>
            <person name="Storesund J.E."/>
            <person name="Kallscheuer N."/>
            <person name="Luecker S."/>
            <person name="Lage O.M."/>
            <person name="Pohl T."/>
            <person name="Merkel B.J."/>
            <person name="Hornburger P."/>
            <person name="Mueller R.-W."/>
            <person name="Bruemmer F."/>
            <person name="Labrenz M."/>
            <person name="Spormann A.M."/>
            <person name="Op den Camp H."/>
            <person name="Overmann J."/>
            <person name="Amann R."/>
            <person name="Jetten M.S.M."/>
            <person name="Mascher T."/>
            <person name="Medema M.H."/>
            <person name="Devos D.P."/>
            <person name="Kaster A.-K."/>
            <person name="Ovreas L."/>
            <person name="Rohde M."/>
            <person name="Galperin M.Y."/>
            <person name="Jogler C."/>
        </authorList>
    </citation>
    <scope>NUCLEOTIDE SEQUENCE [LARGE SCALE GENOMIC DNA]</scope>
    <source>
        <strain evidence="1 2">Pr1d</strain>
    </source>
</reference>
<dbReference type="AlphaFoldDB" id="A0A5B9QF23"/>
<name>A0A5B9QF23_9BACT</name>
<dbReference type="EMBL" id="CP042913">
    <property type="protein sequence ID" value="QEG36215.1"/>
    <property type="molecule type" value="Genomic_DNA"/>
</dbReference>
<accession>A0A5B9QF23</accession>
<keyword evidence="2" id="KW-1185">Reference proteome</keyword>
<dbReference type="RefSeq" id="WP_148074591.1">
    <property type="nucleotide sequence ID" value="NZ_CP042913.1"/>
</dbReference>
<proteinExistence type="predicted"/>
<protein>
    <submittedName>
        <fullName evidence="1">Uncharacterized protein</fullName>
    </submittedName>
</protein>
<sequence length="87" mass="9592">MMKARTDSICYGTDLTTGQRVSYSRAAHAGKMMQIRGETGGKKSVLMTSLILQYLQPYQVGGKEVIDPLCIVDLGGDLFTYNVIKEE</sequence>
<gene>
    <name evidence="1" type="ORF">Pr1d_35270</name>
</gene>
<evidence type="ECO:0000313" key="2">
    <source>
        <dbReference type="Proteomes" id="UP000323917"/>
    </source>
</evidence>
<dbReference type="Proteomes" id="UP000323917">
    <property type="component" value="Chromosome"/>
</dbReference>
<organism evidence="1 2">
    <name type="scientific">Bythopirellula goksoeyrii</name>
    <dbReference type="NCBI Taxonomy" id="1400387"/>
    <lineage>
        <taxon>Bacteria</taxon>
        <taxon>Pseudomonadati</taxon>
        <taxon>Planctomycetota</taxon>
        <taxon>Planctomycetia</taxon>
        <taxon>Pirellulales</taxon>
        <taxon>Lacipirellulaceae</taxon>
        <taxon>Bythopirellula</taxon>
    </lineage>
</organism>
<dbReference type="KEGG" id="bgok:Pr1d_35270"/>